<dbReference type="InterPro" id="IPR036412">
    <property type="entry name" value="HAD-like_sf"/>
</dbReference>
<proteinExistence type="predicted"/>
<dbReference type="AlphaFoldDB" id="X0SLE6"/>
<name>X0SLE6_9ZZZZ</name>
<reference evidence="1" key="1">
    <citation type="journal article" date="2014" name="Front. Microbiol.">
        <title>High frequency of phylogenetically diverse reductive dehalogenase-homologous genes in deep subseafloor sedimentary metagenomes.</title>
        <authorList>
            <person name="Kawai M."/>
            <person name="Futagami T."/>
            <person name="Toyoda A."/>
            <person name="Takaki Y."/>
            <person name="Nishi S."/>
            <person name="Hori S."/>
            <person name="Arai W."/>
            <person name="Tsubouchi T."/>
            <person name="Morono Y."/>
            <person name="Uchiyama I."/>
            <person name="Ito T."/>
            <person name="Fujiyama A."/>
            <person name="Inagaki F."/>
            <person name="Takami H."/>
        </authorList>
    </citation>
    <scope>NUCLEOTIDE SEQUENCE</scope>
    <source>
        <strain evidence="1">Expedition CK06-06</strain>
    </source>
</reference>
<dbReference type="EMBL" id="BARS01003044">
    <property type="protein sequence ID" value="GAF76697.1"/>
    <property type="molecule type" value="Genomic_DNA"/>
</dbReference>
<dbReference type="SUPFAM" id="SSF56784">
    <property type="entry name" value="HAD-like"/>
    <property type="match status" value="1"/>
</dbReference>
<evidence type="ECO:0000313" key="1">
    <source>
        <dbReference type="EMBL" id="GAF76697.1"/>
    </source>
</evidence>
<accession>X0SLE6</accession>
<gene>
    <name evidence="1" type="ORF">S01H1_05858</name>
</gene>
<protein>
    <recommendedName>
        <fullName evidence="2">Haloacid dehalogenase, type II</fullName>
    </recommendedName>
</protein>
<feature type="non-terminal residue" evidence="1">
    <location>
        <position position="159"/>
    </location>
</feature>
<organism evidence="1">
    <name type="scientific">marine sediment metagenome</name>
    <dbReference type="NCBI Taxonomy" id="412755"/>
    <lineage>
        <taxon>unclassified sequences</taxon>
        <taxon>metagenomes</taxon>
        <taxon>ecological metagenomes</taxon>
    </lineage>
</organism>
<dbReference type="Gene3D" id="3.40.50.1000">
    <property type="entry name" value="HAD superfamily/HAD-like"/>
    <property type="match status" value="1"/>
</dbReference>
<dbReference type="Gene3D" id="1.10.150.240">
    <property type="entry name" value="Putative phosphatase, domain 2"/>
    <property type="match status" value="1"/>
</dbReference>
<dbReference type="InterPro" id="IPR023198">
    <property type="entry name" value="PGP-like_dom2"/>
</dbReference>
<sequence>MIIISDLGGVFVHVTLQPITKLFRDAYGDRYAMDFPFSKVAEAVREFEVGKCGIVNVACAASDHGARIMTADLIAAWCAKIPHVHKDVVRLYTVQRALGTRVVAMSNTNDIHMNHMWREFRPEMSTFDAVYTSCEMGVAKPDREAFQMVFDSEREHDHD</sequence>
<evidence type="ECO:0008006" key="2">
    <source>
        <dbReference type="Google" id="ProtNLM"/>
    </source>
</evidence>
<dbReference type="InterPro" id="IPR023214">
    <property type="entry name" value="HAD_sf"/>
</dbReference>
<comment type="caution">
    <text evidence="1">The sequence shown here is derived from an EMBL/GenBank/DDBJ whole genome shotgun (WGS) entry which is preliminary data.</text>
</comment>